<dbReference type="EMBL" id="CP011034">
    <property type="protein sequence ID" value="ALS31733.1"/>
    <property type="molecule type" value="Genomic_DNA"/>
</dbReference>
<evidence type="ECO:0000313" key="1">
    <source>
        <dbReference type="EMBL" id="ALS31733.1"/>
    </source>
</evidence>
<dbReference type="AlphaFoldDB" id="A0A0U2VDY5"/>
<reference evidence="1 2" key="1">
    <citation type="submission" date="2015-03" db="EMBL/GenBank/DDBJ databases">
        <authorList>
            <person name="Murphy D."/>
        </authorList>
    </citation>
    <scope>NUCLEOTIDE SEQUENCE [LARGE SCALE GENOMIC DNA]</scope>
    <source>
        <strain evidence="1 2">KMM 520</strain>
    </source>
</reference>
<protein>
    <submittedName>
        <fullName evidence="1">Uncharacterized protein</fullName>
    </submittedName>
</protein>
<proteinExistence type="predicted"/>
<sequence>MATSIDFKANFIILFFTVSLMNNQNTLIDCKQTELNSNFSV</sequence>
<organism evidence="1">
    <name type="scientific">Pseudoalteromonas translucida KMM 520</name>
    <dbReference type="NCBI Taxonomy" id="1315283"/>
    <lineage>
        <taxon>Bacteria</taxon>
        <taxon>Pseudomonadati</taxon>
        <taxon>Pseudomonadota</taxon>
        <taxon>Gammaproteobacteria</taxon>
        <taxon>Alteromonadales</taxon>
        <taxon>Pseudoalteromonadaceae</taxon>
        <taxon>Pseudoalteromonas</taxon>
    </lineage>
</organism>
<evidence type="ECO:0000313" key="2">
    <source>
        <dbReference type="Proteomes" id="UP000065261"/>
    </source>
</evidence>
<dbReference type="Proteomes" id="UP000065261">
    <property type="component" value="Chromosome I"/>
</dbReference>
<name>A0A0U2VDY5_9GAMM</name>
<gene>
    <name evidence="1" type="ORF">PTRA_a0367</name>
</gene>
<dbReference type="KEGG" id="ptn:PTRA_a0367"/>
<accession>A0A0U2VDY5</accession>